<dbReference type="OrthoDB" id="3361126at2"/>
<evidence type="ECO:0000313" key="2">
    <source>
        <dbReference type="Proteomes" id="UP000306145"/>
    </source>
</evidence>
<comment type="caution">
    <text evidence="1">The sequence shown here is derived from an EMBL/GenBank/DDBJ whole genome shotgun (WGS) entry which is preliminary data.</text>
</comment>
<sequence length="282" mass="29683">MTWYTAEEHGQAQNDPARIWRRTPAGSWQVVREGRPGADKDLSPITVSPDGRRAAWVEASAARLVISAFDGTKRHTIPTQGQRTCKPEWLDSGRVLYGLGRDKDWTIVAVNADGTGRKVLASHQAKCPAVSNGWIAQLTDRTVSIRNEGGAKRSISPRVPTGLAIGGVAAISGSGRTLVISTYTPTPGGCGCGSRFRNYRVDVASGAATELVPLDRAWTRPTGHGEAVDAVILGDGGLVVQVNADTPAGSAPDYRLVRYAANGRVLADAAVPAGQPWGGLLG</sequence>
<proteinExistence type="predicted"/>
<dbReference type="AlphaFoldDB" id="A0A5C4QSY2"/>
<dbReference type="EMBL" id="VDFY01000170">
    <property type="protein sequence ID" value="TNH27490.1"/>
    <property type="molecule type" value="Genomic_DNA"/>
</dbReference>
<name>A0A5C4QSY2_9ACTN</name>
<evidence type="ECO:0000313" key="1">
    <source>
        <dbReference type="EMBL" id="TNH27490.1"/>
    </source>
</evidence>
<dbReference type="SUPFAM" id="SSF69304">
    <property type="entry name" value="Tricorn protease N-terminal domain"/>
    <property type="match status" value="1"/>
</dbReference>
<keyword evidence="2" id="KW-1185">Reference proteome</keyword>
<gene>
    <name evidence="1" type="ORF">FHG89_18075</name>
</gene>
<dbReference type="Proteomes" id="UP000306145">
    <property type="component" value="Unassembled WGS sequence"/>
</dbReference>
<dbReference type="Gene3D" id="2.120.10.30">
    <property type="entry name" value="TolB, C-terminal domain"/>
    <property type="match status" value="1"/>
</dbReference>
<organism evidence="1 2">
    <name type="scientific">Micromonospora orduensis</name>
    <dbReference type="NCBI Taxonomy" id="1420891"/>
    <lineage>
        <taxon>Bacteria</taxon>
        <taxon>Bacillati</taxon>
        <taxon>Actinomycetota</taxon>
        <taxon>Actinomycetes</taxon>
        <taxon>Micromonosporales</taxon>
        <taxon>Micromonosporaceae</taxon>
        <taxon>Micromonospora</taxon>
    </lineage>
</organism>
<accession>A0A5C4QSY2</accession>
<dbReference type="RefSeq" id="WP_139585563.1">
    <property type="nucleotide sequence ID" value="NZ_VDFY01000170.1"/>
</dbReference>
<dbReference type="InterPro" id="IPR011042">
    <property type="entry name" value="6-blade_b-propeller_TolB-like"/>
</dbReference>
<protein>
    <submittedName>
        <fullName evidence="1">Uncharacterized protein</fullName>
    </submittedName>
</protein>
<reference evidence="1 2" key="1">
    <citation type="submission" date="2019-06" db="EMBL/GenBank/DDBJ databases">
        <title>Micromonospora ordensis sp. nov., isolated from deep marine sediment.</title>
        <authorList>
            <person name="Veyisoglu A."/>
            <person name="Carro L."/>
            <person name="Klenk H.-P."/>
            <person name="Sahin N."/>
        </authorList>
    </citation>
    <scope>NUCLEOTIDE SEQUENCE [LARGE SCALE GENOMIC DNA]</scope>
    <source>
        <strain evidence="1 2">S2509</strain>
    </source>
</reference>